<feature type="region of interest" description="Disordered" evidence="8">
    <location>
        <begin position="1"/>
        <end position="20"/>
    </location>
</feature>
<evidence type="ECO:0000256" key="4">
    <source>
        <dbReference type="ARBA" id="ARBA00022989"/>
    </source>
</evidence>
<keyword evidence="4 9" id="KW-1133">Transmembrane helix</keyword>
<keyword evidence="5" id="KW-0406">Ion transport</keyword>
<keyword evidence="2" id="KW-0813">Transport</keyword>
<evidence type="ECO:0000256" key="5">
    <source>
        <dbReference type="ARBA" id="ARBA00023065"/>
    </source>
</evidence>
<evidence type="ECO:0000256" key="2">
    <source>
        <dbReference type="ARBA" id="ARBA00022448"/>
    </source>
</evidence>
<feature type="region of interest" description="Disordered" evidence="8">
    <location>
        <begin position="117"/>
        <end position="138"/>
    </location>
</feature>
<dbReference type="InParanoid" id="A0A482WGC2"/>
<dbReference type="AlphaFoldDB" id="A0A482WGC2"/>
<feature type="compositionally biased region" description="Basic and acidic residues" evidence="8">
    <location>
        <begin position="125"/>
        <end position="138"/>
    </location>
</feature>
<keyword evidence="6 9" id="KW-0472">Membrane</keyword>
<evidence type="ECO:0000313" key="12">
    <source>
        <dbReference type="Proteomes" id="UP000291343"/>
    </source>
</evidence>
<sequence>MFIGKLTKSHKSWKDNNESKNNINDYYGKCQIKTLGRVFDDTEQTKQEMKNPPHSSSNHVRDNSLSESGDESCIDTVAEVHKSEEGPTKKKKYFRKGAKKTSNDRCVEIMNEKNANESNNNCTTEAKEEKEREPAKGRDFSRVRQKLKLTKLFRPAQHEIQQTQSREDILEKEEIEDEDMEIDIERADHTLPSIVINNNVCENEFKEPDIEYSQVDEIKSGIPARNQSATNKAFVNDEDSNNRKRKRRPPQMCPPDCNKDDMVSKSIGIQATPFPPFRLHFLPEEDWRDTEDKFHRVLKLVLSQCGLACVVLTWAMLGALMFRLTEGPQENYQVAEMTRQQSALVVGLATDLRQVIPQEPFWRQTIERYASQHESLILSAVSSGYPQRGTIWTYPGSLLFATSLLTTLGFGAPVPRTVVGRMCAIIFAGLGIPVHLLLVLNIGLLAAVKLTRLANILEKKAKRVKLKIHRVQTRESNDKDSWPEELFACDRIMPPFWLKFFPFVAIPTYYLTGFLLFGVARGKEFPEIFLFPLDFTAAGGVASTYGPLRIAYAMYLEGAVILASTNVALLRVSATRGFTTAAIKMGLMTNSHR</sequence>
<evidence type="ECO:0000256" key="9">
    <source>
        <dbReference type="SAM" id="Phobius"/>
    </source>
</evidence>
<feature type="transmembrane region" description="Helical" evidence="9">
    <location>
        <begin position="424"/>
        <end position="448"/>
    </location>
</feature>
<keyword evidence="3 9" id="KW-0812">Transmembrane</keyword>
<proteinExistence type="predicted"/>
<evidence type="ECO:0000256" key="6">
    <source>
        <dbReference type="ARBA" id="ARBA00023136"/>
    </source>
</evidence>
<evidence type="ECO:0000259" key="10">
    <source>
        <dbReference type="Pfam" id="PF07885"/>
    </source>
</evidence>
<gene>
    <name evidence="11" type="ORF">LSTR_LSTR011322</name>
</gene>
<name>A0A482WGC2_LAOST</name>
<evidence type="ECO:0000256" key="1">
    <source>
        <dbReference type="ARBA" id="ARBA00004141"/>
    </source>
</evidence>
<protein>
    <recommendedName>
        <fullName evidence="10">Potassium channel domain-containing protein</fullName>
    </recommendedName>
</protein>
<comment type="subcellular location">
    <subcellularLocation>
        <location evidence="1">Membrane</location>
        <topology evidence="1">Multi-pass membrane protein</topology>
    </subcellularLocation>
</comment>
<feature type="transmembrane region" description="Helical" evidence="9">
    <location>
        <begin position="297"/>
        <end position="322"/>
    </location>
</feature>
<dbReference type="Pfam" id="PF07885">
    <property type="entry name" value="Ion_trans_2"/>
    <property type="match status" value="1"/>
</dbReference>
<feature type="region of interest" description="Disordered" evidence="8">
    <location>
        <begin position="43"/>
        <end position="71"/>
    </location>
</feature>
<dbReference type="InterPro" id="IPR003280">
    <property type="entry name" value="2pore_dom_K_chnl"/>
</dbReference>
<dbReference type="OrthoDB" id="6433782at2759"/>
<dbReference type="GO" id="GO:0015271">
    <property type="term" value="F:outward rectifier potassium channel activity"/>
    <property type="evidence" value="ECO:0007669"/>
    <property type="project" value="TreeGrafter"/>
</dbReference>
<evidence type="ECO:0000313" key="11">
    <source>
        <dbReference type="EMBL" id="RZF32543.1"/>
    </source>
</evidence>
<feature type="transmembrane region" description="Helical" evidence="9">
    <location>
        <begin position="552"/>
        <end position="570"/>
    </location>
</feature>
<evidence type="ECO:0000256" key="3">
    <source>
        <dbReference type="ARBA" id="ARBA00022692"/>
    </source>
</evidence>
<evidence type="ECO:0000256" key="8">
    <source>
        <dbReference type="SAM" id="MobiDB-lite"/>
    </source>
</evidence>
<dbReference type="EMBL" id="QKKF02036682">
    <property type="protein sequence ID" value="RZF32543.1"/>
    <property type="molecule type" value="Genomic_DNA"/>
</dbReference>
<dbReference type="GO" id="GO:0030322">
    <property type="term" value="P:stabilization of membrane potential"/>
    <property type="evidence" value="ECO:0007669"/>
    <property type="project" value="TreeGrafter"/>
</dbReference>
<dbReference type="PANTHER" id="PTHR11003">
    <property type="entry name" value="POTASSIUM CHANNEL, SUBFAMILY K"/>
    <property type="match status" value="1"/>
</dbReference>
<dbReference type="Gene3D" id="1.10.287.70">
    <property type="match status" value="1"/>
</dbReference>
<evidence type="ECO:0000256" key="7">
    <source>
        <dbReference type="ARBA" id="ARBA00023303"/>
    </source>
</evidence>
<keyword evidence="7" id="KW-0407">Ion channel</keyword>
<comment type="caution">
    <text evidence="11">The sequence shown here is derived from an EMBL/GenBank/DDBJ whole genome shotgun (WGS) entry which is preliminary data.</text>
</comment>
<feature type="transmembrane region" description="Helical" evidence="9">
    <location>
        <begin position="500"/>
        <end position="519"/>
    </location>
</feature>
<organism evidence="11 12">
    <name type="scientific">Laodelphax striatellus</name>
    <name type="common">Small brown planthopper</name>
    <name type="synonym">Delphax striatella</name>
    <dbReference type="NCBI Taxonomy" id="195883"/>
    <lineage>
        <taxon>Eukaryota</taxon>
        <taxon>Metazoa</taxon>
        <taxon>Ecdysozoa</taxon>
        <taxon>Arthropoda</taxon>
        <taxon>Hexapoda</taxon>
        <taxon>Insecta</taxon>
        <taxon>Pterygota</taxon>
        <taxon>Neoptera</taxon>
        <taxon>Paraneoptera</taxon>
        <taxon>Hemiptera</taxon>
        <taxon>Auchenorrhyncha</taxon>
        <taxon>Fulgoroidea</taxon>
        <taxon>Delphacidae</taxon>
        <taxon>Criomorphinae</taxon>
        <taxon>Laodelphax</taxon>
    </lineage>
</organism>
<dbReference type="Proteomes" id="UP000291343">
    <property type="component" value="Unassembled WGS sequence"/>
</dbReference>
<feature type="domain" description="Potassium channel" evidence="10">
    <location>
        <begin position="391"/>
        <end position="443"/>
    </location>
</feature>
<feature type="region of interest" description="Disordered" evidence="8">
    <location>
        <begin position="221"/>
        <end position="260"/>
    </location>
</feature>
<dbReference type="GO" id="GO:0005886">
    <property type="term" value="C:plasma membrane"/>
    <property type="evidence" value="ECO:0007669"/>
    <property type="project" value="TreeGrafter"/>
</dbReference>
<dbReference type="SUPFAM" id="SSF81324">
    <property type="entry name" value="Voltage-gated potassium channels"/>
    <property type="match status" value="1"/>
</dbReference>
<keyword evidence="12" id="KW-1185">Reference proteome</keyword>
<dbReference type="PANTHER" id="PTHR11003:SF87">
    <property type="entry name" value="POTASSIUM CHANNEL DOMAIN-CONTAINING PROTEIN"/>
    <property type="match status" value="1"/>
</dbReference>
<accession>A0A482WGC2</accession>
<dbReference type="GO" id="GO:0022841">
    <property type="term" value="F:potassium ion leak channel activity"/>
    <property type="evidence" value="ECO:0007669"/>
    <property type="project" value="TreeGrafter"/>
</dbReference>
<dbReference type="InterPro" id="IPR013099">
    <property type="entry name" value="K_chnl_dom"/>
</dbReference>
<feature type="transmembrane region" description="Helical" evidence="9">
    <location>
        <begin position="391"/>
        <end position="412"/>
    </location>
</feature>
<reference evidence="11 12" key="1">
    <citation type="journal article" date="2017" name="Gigascience">
        <title>Genome sequence of the small brown planthopper, Laodelphax striatellus.</title>
        <authorList>
            <person name="Zhu J."/>
            <person name="Jiang F."/>
            <person name="Wang X."/>
            <person name="Yang P."/>
            <person name="Bao Y."/>
            <person name="Zhao W."/>
            <person name="Wang W."/>
            <person name="Lu H."/>
            <person name="Wang Q."/>
            <person name="Cui N."/>
            <person name="Li J."/>
            <person name="Chen X."/>
            <person name="Luo L."/>
            <person name="Yu J."/>
            <person name="Kang L."/>
            <person name="Cui F."/>
        </authorList>
    </citation>
    <scope>NUCLEOTIDE SEQUENCE [LARGE SCALE GENOMIC DNA]</scope>
    <source>
        <strain evidence="11">Lst14</strain>
    </source>
</reference>